<reference evidence="4" key="1">
    <citation type="journal article" date="2013" name="Nature">
        <title>Pan genome of the phytoplankton Emiliania underpins its global distribution.</title>
        <authorList>
            <person name="Read B.A."/>
            <person name="Kegel J."/>
            <person name="Klute M.J."/>
            <person name="Kuo A."/>
            <person name="Lefebvre S.C."/>
            <person name="Maumus F."/>
            <person name="Mayer C."/>
            <person name="Miller J."/>
            <person name="Monier A."/>
            <person name="Salamov A."/>
            <person name="Young J."/>
            <person name="Aguilar M."/>
            <person name="Claverie J.M."/>
            <person name="Frickenhaus S."/>
            <person name="Gonzalez K."/>
            <person name="Herman E.K."/>
            <person name="Lin Y.C."/>
            <person name="Napier J."/>
            <person name="Ogata H."/>
            <person name="Sarno A.F."/>
            <person name="Shmutz J."/>
            <person name="Schroeder D."/>
            <person name="de Vargas C."/>
            <person name="Verret F."/>
            <person name="von Dassow P."/>
            <person name="Valentin K."/>
            <person name="Van de Peer Y."/>
            <person name="Wheeler G."/>
            <person name="Dacks J.B."/>
            <person name="Delwiche C.F."/>
            <person name="Dyhrman S.T."/>
            <person name="Glockner G."/>
            <person name="John U."/>
            <person name="Richards T."/>
            <person name="Worden A.Z."/>
            <person name="Zhang X."/>
            <person name="Grigoriev I.V."/>
            <person name="Allen A.E."/>
            <person name="Bidle K."/>
            <person name="Borodovsky M."/>
            <person name="Bowler C."/>
            <person name="Brownlee C."/>
            <person name="Cock J.M."/>
            <person name="Elias M."/>
            <person name="Gladyshev V.N."/>
            <person name="Groth M."/>
            <person name="Guda C."/>
            <person name="Hadaegh A."/>
            <person name="Iglesias-Rodriguez M.D."/>
            <person name="Jenkins J."/>
            <person name="Jones B.M."/>
            <person name="Lawson T."/>
            <person name="Leese F."/>
            <person name="Lindquist E."/>
            <person name="Lobanov A."/>
            <person name="Lomsadze A."/>
            <person name="Malik S.B."/>
            <person name="Marsh M.E."/>
            <person name="Mackinder L."/>
            <person name="Mock T."/>
            <person name="Mueller-Roeber B."/>
            <person name="Pagarete A."/>
            <person name="Parker M."/>
            <person name="Probert I."/>
            <person name="Quesneville H."/>
            <person name="Raines C."/>
            <person name="Rensing S.A."/>
            <person name="Riano-Pachon D.M."/>
            <person name="Richier S."/>
            <person name="Rokitta S."/>
            <person name="Shiraiwa Y."/>
            <person name="Soanes D.M."/>
            <person name="van der Giezen M."/>
            <person name="Wahlund T.M."/>
            <person name="Williams B."/>
            <person name="Wilson W."/>
            <person name="Wolfe G."/>
            <person name="Wurch L.L."/>
        </authorList>
    </citation>
    <scope>NUCLEOTIDE SEQUENCE</scope>
</reference>
<dbReference type="AlphaFoldDB" id="A0A0D3L0A6"/>
<dbReference type="RefSeq" id="XP_005793870.1">
    <property type="nucleotide sequence ID" value="XM_005793813.1"/>
</dbReference>
<feature type="signal peptide" evidence="2">
    <location>
        <begin position="1"/>
        <end position="19"/>
    </location>
</feature>
<dbReference type="GeneID" id="17269006"/>
<feature type="compositionally biased region" description="Gly residues" evidence="1">
    <location>
        <begin position="60"/>
        <end position="73"/>
    </location>
</feature>
<dbReference type="EnsemblProtists" id="EOD23461">
    <property type="protein sequence ID" value="EOD23461"/>
    <property type="gene ID" value="EMIHUDRAFT_444119"/>
</dbReference>
<evidence type="ECO:0000256" key="2">
    <source>
        <dbReference type="SAM" id="SignalP"/>
    </source>
</evidence>
<evidence type="ECO:0000313" key="3">
    <source>
        <dbReference type="EnsemblProtists" id="EOD41441"/>
    </source>
</evidence>
<dbReference type="EnsemblProtists" id="EOD41441">
    <property type="protein sequence ID" value="EOD41441"/>
    <property type="gene ID" value="EMIHUDRAFT_433368"/>
</dbReference>
<proteinExistence type="predicted"/>
<keyword evidence="2" id="KW-0732">Signal</keyword>
<dbReference type="Proteomes" id="UP000013827">
    <property type="component" value="Unassembled WGS sequence"/>
</dbReference>
<dbReference type="OMA" id="DANADWQ"/>
<feature type="region of interest" description="Disordered" evidence="1">
    <location>
        <begin position="18"/>
        <end position="124"/>
    </location>
</feature>
<feature type="chain" id="PRO_5044053715" evidence="2">
    <location>
        <begin position="20"/>
        <end position="265"/>
    </location>
</feature>
<evidence type="ECO:0000313" key="4">
    <source>
        <dbReference type="Proteomes" id="UP000013827"/>
    </source>
</evidence>
<evidence type="ECO:0000256" key="1">
    <source>
        <dbReference type="SAM" id="MobiDB-lite"/>
    </source>
</evidence>
<dbReference type="RefSeq" id="XP_005775890.1">
    <property type="nucleotide sequence ID" value="XM_005775833.1"/>
</dbReference>
<dbReference type="HOGENOM" id="CLU_1242215_0_0_1"/>
<dbReference type="GeneID" id="17258936"/>
<protein>
    <submittedName>
        <fullName evidence="3">Uncharacterized protein</fullName>
    </submittedName>
</protein>
<dbReference type="GeneID" id="17286711"/>
<feature type="compositionally biased region" description="Basic and acidic residues" evidence="1">
    <location>
        <begin position="36"/>
        <end position="46"/>
    </location>
</feature>
<dbReference type="eggNOG" id="ENOG502S7H8">
    <property type="taxonomic scope" value="Eukaryota"/>
</dbReference>
<reference evidence="3" key="2">
    <citation type="submission" date="2024-10" db="UniProtKB">
        <authorList>
            <consortium name="EnsemblProtists"/>
        </authorList>
    </citation>
    <scope>IDENTIFICATION</scope>
</reference>
<accession>A0A0D3L0A6</accession>
<dbReference type="EnsemblProtists" id="EOD12780">
    <property type="protein sequence ID" value="EOD12780"/>
    <property type="gene ID" value="EMIHUDRAFT_445937"/>
</dbReference>
<sequence>MLLLSLPLFPSGFVLLSGGAPRSSLAPPRTGAALSMRDDQATRDDAPGQSFDNDMSGWKPPGGGGGGGHGLGGDTSKFTTTDSPDFLPEEGSEEAKLASGISYTDGMMGSQADPNRKKSTGPELAGALDSDPDIYVPEVEEVVADSSLFVLPEASWKLSKMEVSQTDEDLEFSCSATEGGAMKVDVKPVCMTFEDYYCGFTSDSHPAFSVSPDAGKMERRNGPPTTVTVTCNPKGASGALVGYLCFILPEERDFSTFYKVTCNSR</sequence>
<keyword evidence="4" id="KW-1185">Reference proteome</keyword>
<dbReference type="KEGG" id="ehx:EMIHUDRAFT_433368"/>
<dbReference type="KEGG" id="ehx:EMIHUDRAFT_445937"/>
<name>A0A0D3L0A6_EMIH1</name>
<dbReference type="RefSeq" id="XP_005765209.1">
    <property type="nucleotide sequence ID" value="XM_005765152.1"/>
</dbReference>
<dbReference type="PaxDb" id="2903-EOD12780"/>
<organism evidence="3 4">
    <name type="scientific">Emiliania huxleyi (strain CCMP1516)</name>
    <dbReference type="NCBI Taxonomy" id="280463"/>
    <lineage>
        <taxon>Eukaryota</taxon>
        <taxon>Haptista</taxon>
        <taxon>Haptophyta</taxon>
        <taxon>Prymnesiophyceae</taxon>
        <taxon>Isochrysidales</taxon>
        <taxon>Noelaerhabdaceae</taxon>
        <taxon>Emiliania</taxon>
    </lineage>
</organism>
<dbReference type="KEGG" id="ehx:EMIHUDRAFT_444119"/>